<dbReference type="SUPFAM" id="SSF56784">
    <property type="entry name" value="HAD-like"/>
    <property type="match status" value="1"/>
</dbReference>
<dbReference type="Gene3D" id="3.40.50.1000">
    <property type="entry name" value="HAD superfamily/HAD-like"/>
    <property type="match status" value="1"/>
</dbReference>
<protein>
    <submittedName>
        <fullName evidence="3">HAD superfamily hydrolase (TIGR01509 family)/beta-phosphoglucomutase family hydrolase</fullName>
    </submittedName>
    <submittedName>
        <fullName evidence="2">Haloacid dehydrogenase/epoxide hydrolase family protein</fullName>
        <ecNumber evidence="2">3.1.3.-</ecNumber>
    </submittedName>
</protein>
<dbReference type="NCBIfam" id="TIGR02009">
    <property type="entry name" value="PGMB-YQAB-SF"/>
    <property type="match status" value="1"/>
</dbReference>
<keyword evidence="2" id="KW-0378">Hydrolase</keyword>
<evidence type="ECO:0000313" key="3">
    <source>
        <dbReference type="EMBL" id="TDP28267.1"/>
    </source>
</evidence>
<dbReference type="InterPro" id="IPR006439">
    <property type="entry name" value="HAD-SF_hydro_IA"/>
</dbReference>
<dbReference type="InterPro" id="IPR023214">
    <property type="entry name" value="HAD_sf"/>
</dbReference>
<keyword evidence="5" id="KW-1185">Reference proteome</keyword>
<dbReference type="SFLD" id="SFLDG01129">
    <property type="entry name" value="C1.5:_HAD__Beta-PGM__Phosphata"/>
    <property type="match status" value="1"/>
</dbReference>
<dbReference type="RefSeq" id="WP_103854247.1">
    <property type="nucleotide sequence ID" value="NZ_PQVJ01000031.1"/>
</dbReference>
<accession>A0A379AYA4</accession>
<organism evidence="2 4">
    <name type="scientific">Avibacterium gallinarum</name>
    <name type="common">Pasteurella gallinarum</name>
    <dbReference type="NCBI Taxonomy" id="755"/>
    <lineage>
        <taxon>Bacteria</taxon>
        <taxon>Pseudomonadati</taxon>
        <taxon>Pseudomonadota</taxon>
        <taxon>Gammaproteobacteria</taxon>
        <taxon>Pasteurellales</taxon>
        <taxon>Pasteurellaceae</taxon>
        <taxon>Avibacterium</taxon>
    </lineage>
</organism>
<dbReference type="GO" id="GO:0050308">
    <property type="term" value="F:sugar-phosphatase activity"/>
    <property type="evidence" value="ECO:0007669"/>
    <property type="project" value="TreeGrafter"/>
</dbReference>
<proteinExistence type="inferred from homology"/>
<dbReference type="EMBL" id="UGSQ01000003">
    <property type="protein sequence ID" value="SUB27242.1"/>
    <property type="molecule type" value="Genomic_DNA"/>
</dbReference>
<dbReference type="EC" id="3.1.3.-" evidence="2"/>
<evidence type="ECO:0000256" key="1">
    <source>
        <dbReference type="ARBA" id="ARBA00006171"/>
    </source>
</evidence>
<dbReference type="PANTHER" id="PTHR43481:SF4">
    <property type="entry name" value="GLYCEROL-1-PHOSPHATE PHOSPHOHYDROLASE 1-RELATED"/>
    <property type="match status" value="1"/>
</dbReference>
<evidence type="ECO:0000313" key="5">
    <source>
        <dbReference type="Proteomes" id="UP000294683"/>
    </source>
</evidence>
<comment type="similarity">
    <text evidence="1">Belongs to the HAD-like hydrolase superfamily. CbbY/CbbZ/Gph/YieH family.</text>
</comment>
<dbReference type="PANTHER" id="PTHR43481">
    <property type="entry name" value="FRUCTOSE-1-PHOSPHATE PHOSPHATASE"/>
    <property type="match status" value="1"/>
</dbReference>
<dbReference type="InterPro" id="IPR023198">
    <property type="entry name" value="PGP-like_dom2"/>
</dbReference>
<reference evidence="2 4" key="1">
    <citation type="submission" date="2018-06" db="EMBL/GenBank/DDBJ databases">
        <authorList>
            <consortium name="Pathogen Informatics"/>
            <person name="Doyle S."/>
        </authorList>
    </citation>
    <scope>NUCLEOTIDE SEQUENCE [LARGE SCALE GENOMIC DNA]</scope>
    <source>
        <strain evidence="2 4">NCTC11188</strain>
    </source>
</reference>
<reference evidence="3 5" key="2">
    <citation type="submission" date="2019-03" db="EMBL/GenBank/DDBJ databases">
        <title>Genomic Encyclopedia of Type Strains, Phase IV (KMG-IV): sequencing the most valuable type-strain genomes for metagenomic binning, comparative biology and taxonomic classification.</title>
        <authorList>
            <person name="Goeker M."/>
        </authorList>
    </citation>
    <scope>NUCLEOTIDE SEQUENCE [LARGE SCALE GENOMIC DNA]</scope>
    <source>
        <strain evidence="3 5">DSM 17481</strain>
    </source>
</reference>
<dbReference type="InterPro" id="IPR036412">
    <property type="entry name" value="HAD-like_sf"/>
</dbReference>
<evidence type="ECO:0000313" key="2">
    <source>
        <dbReference type="EMBL" id="SUB27242.1"/>
    </source>
</evidence>
<dbReference type="Gene3D" id="1.10.150.240">
    <property type="entry name" value="Putative phosphatase, domain 2"/>
    <property type="match status" value="1"/>
</dbReference>
<gene>
    <name evidence="2" type="primary">yqaB</name>
    <name evidence="3" type="ORF">EV689_10636</name>
    <name evidence="2" type="ORF">NCTC11188_01573</name>
</gene>
<dbReference type="SFLD" id="SFLDG01135">
    <property type="entry name" value="C1.5.6:_HAD__Beta-PGM__Phospha"/>
    <property type="match status" value="1"/>
</dbReference>
<dbReference type="Proteomes" id="UP000294683">
    <property type="component" value="Unassembled WGS sequence"/>
</dbReference>
<dbReference type="Proteomes" id="UP000255113">
    <property type="component" value="Unassembled WGS sequence"/>
</dbReference>
<name>A0A379AYA4_AVIGA</name>
<dbReference type="CDD" id="cd07505">
    <property type="entry name" value="HAD_BPGM-like"/>
    <property type="match status" value="1"/>
</dbReference>
<evidence type="ECO:0000313" key="4">
    <source>
        <dbReference type="Proteomes" id="UP000255113"/>
    </source>
</evidence>
<dbReference type="InterPro" id="IPR010976">
    <property type="entry name" value="B-phosphoglucomutase_hydrolase"/>
</dbReference>
<dbReference type="NCBIfam" id="TIGR01509">
    <property type="entry name" value="HAD-SF-IA-v3"/>
    <property type="match status" value="1"/>
</dbReference>
<dbReference type="Pfam" id="PF00702">
    <property type="entry name" value="Hydrolase"/>
    <property type="match status" value="1"/>
</dbReference>
<dbReference type="SFLD" id="SFLDS00003">
    <property type="entry name" value="Haloacid_Dehalogenase"/>
    <property type="match status" value="1"/>
</dbReference>
<dbReference type="AlphaFoldDB" id="A0A379AYA4"/>
<dbReference type="InterPro" id="IPR051806">
    <property type="entry name" value="HAD-like_SPP"/>
</dbReference>
<sequence length="200" mass="22142">MTDLEFFADYDGLIFDMDGTVIDTMPSHKKAWDKVGETLGYPLDGNIIYKLGGAPVKVVAQEMMKKAAMPMELFDEVIQLKRQYGIELIMQHSTLLPAAQVVKKFAGQKPLALGTGSHRNVTNLLLDKFDLHAYFDAVVTAEDVAKHKPEPDTFLRCAELIKVNPQRCVVFEDADLGVQAGLAAGMDVFDVRINQLIKGD</sequence>
<dbReference type="EMBL" id="SNXJ01000006">
    <property type="protein sequence ID" value="TDP28267.1"/>
    <property type="molecule type" value="Genomic_DNA"/>
</dbReference>